<proteinExistence type="predicted"/>
<organism evidence="1 2">
    <name type="scientific">Euplotes crassus</name>
    <dbReference type="NCBI Taxonomy" id="5936"/>
    <lineage>
        <taxon>Eukaryota</taxon>
        <taxon>Sar</taxon>
        <taxon>Alveolata</taxon>
        <taxon>Ciliophora</taxon>
        <taxon>Intramacronucleata</taxon>
        <taxon>Spirotrichea</taxon>
        <taxon>Hypotrichia</taxon>
        <taxon>Euplotida</taxon>
        <taxon>Euplotidae</taxon>
        <taxon>Moneuplotes</taxon>
    </lineage>
</organism>
<comment type="caution">
    <text evidence="1">The sequence shown here is derived from an EMBL/GenBank/DDBJ whole genome shotgun (WGS) entry which is preliminary data.</text>
</comment>
<dbReference type="EMBL" id="CAMPGE010022797">
    <property type="protein sequence ID" value="CAI2380806.1"/>
    <property type="molecule type" value="Genomic_DNA"/>
</dbReference>
<dbReference type="GO" id="GO:0005737">
    <property type="term" value="C:cytoplasm"/>
    <property type="evidence" value="ECO:0007669"/>
    <property type="project" value="InterPro"/>
</dbReference>
<reference evidence="1" key="1">
    <citation type="submission" date="2023-07" db="EMBL/GenBank/DDBJ databases">
        <authorList>
            <consortium name="AG Swart"/>
            <person name="Singh M."/>
            <person name="Singh A."/>
            <person name="Seah K."/>
            <person name="Emmerich C."/>
        </authorList>
    </citation>
    <scope>NUCLEOTIDE SEQUENCE</scope>
    <source>
        <strain evidence="1">DP1</strain>
    </source>
</reference>
<dbReference type="GO" id="GO:0005524">
    <property type="term" value="F:ATP binding"/>
    <property type="evidence" value="ECO:0007669"/>
    <property type="project" value="InterPro"/>
</dbReference>
<dbReference type="InterPro" id="IPR018162">
    <property type="entry name" value="Ala-tRNA-ligase_IIc_anticod-bd"/>
</dbReference>
<accession>A0AAD1XY76</accession>
<protein>
    <submittedName>
        <fullName evidence="1">Uncharacterized protein</fullName>
    </submittedName>
</protein>
<evidence type="ECO:0000313" key="2">
    <source>
        <dbReference type="Proteomes" id="UP001295684"/>
    </source>
</evidence>
<sequence>MYIILDHTKTVMITIIDGSLSSNVSGGGRVRNILRRVFAVLQKNDWLEEIGEMKDLLELFEYHNWKTFLENLKNTRALMKLFRLNMIDGAILMKLCKLTCRKRRTNCLLMIEICACVLTEFQQIQSLKLIA</sequence>
<dbReference type="GO" id="GO:0006419">
    <property type="term" value="P:alanyl-tRNA aminoacylation"/>
    <property type="evidence" value="ECO:0007669"/>
    <property type="project" value="InterPro"/>
</dbReference>
<evidence type="ECO:0000313" key="1">
    <source>
        <dbReference type="EMBL" id="CAI2380806.1"/>
    </source>
</evidence>
<dbReference type="GO" id="GO:0004813">
    <property type="term" value="F:alanine-tRNA ligase activity"/>
    <property type="evidence" value="ECO:0007669"/>
    <property type="project" value="InterPro"/>
</dbReference>
<name>A0AAD1XY76_EUPCR</name>
<dbReference type="SUPFAM" id="SSF101353">
    <property type="entry name" value="Putative anticodon-binding domain of alanyl-tRNA synthetase (AlaRS)"/>
    <property type="match status" value="1"/>
</dbReference>
<keyword evidence="2" id="KW-1185">Reference proteome</keyword>
<dbReference type="AlphaFoldDB" id="A0AAD1XY76"/>
<gene>
    <name evidence="1" type="ORF">ECRASSUSDP1_LOCUS22246</name>
</gene>
<dbReference type="Proteomes" id="UP001295684">
    <property type="component" value="Unassembled WGS sequence"/>
</dbReference>